<proteinExistence type="predicted"/>
<evidence type="ECO:0000256" key="7">
    <source>
        <dbReference type="ARBA" id="ARBA00023157"/>
    </source>
</evidence>
<evidence type="ECO:0000256" key="5">
    <source>
        <dbReference type="ARBA" id="ARBA00022843"/>
    </source>
</evidence>
<dbReference type="KEGG" id="pmrn:116949471"/>
<evidence type="ECO:0000256" key="11">
    <source>
        <dbReference type="ARBA" id="ARBA00023273"/>
    </source>
</evidence>
<name>A0AAJ7TU86_PETMA</name>
<evidence type="ECO:0000256" key="8">
    <source>
        <dbReference type="ARBA" id="ARBA00023170"/>
    </source>
</evidence>
<feature type="chain" id="PRO_5042524540" evidence="14">
    <location>
        <begin position="19"/>
        <end position="426"/>
    </location>
</feature>
<dbReference type="GO" id="GO:0005886">
    <property type="term" value="C:plasma membrane"/>
    <property type="evidence" value="ECO:0007669"/>
    <property type="project" value="UniProtKB-SubCell"/>
</dbReference>
<reference evidence="16" key="1">
    <citation type="submission" date="2025-08" db="UniProtKB">
        <authorList>
            <consortium name="RefSeq"/>
        </authorList>
    </citation>
    <scope>IDENTIFICATION</scope>
    <source>
        <tissue evidence="16">Sperm</tissue>
    </source>
</reference>
<feature type="transmembrane region" description="Helical" evidence="13">
    <location>
        <begin position="12"/>
        <end position="34"/>
    </location>
</feature>
<evidence type="ECO:0000256" key="4">
    <source>
        <dbReference type="ARBA" id="ARBA00022729"/>
    </source>
</evidence>
<feature type="transmembrane region" description="Helical" evidence="13">
    <location>
        <begin position="127"/>
        <end position="147"/>
    </location>
</feature>
<feature type="region of interest" description="Disordered" evidence="12">
    <location>
        <begin position="209"/>
        <end position="245"/>
    </location>
</feature>
<dbReference type="GO" id="GO:0043235">
    <property type="term" value="C:receptor complex"/>
    <property type="evidence" value="ECO:0007669"/>
    <property type="project" value="TreeGrafter"/>
</dbReference>
<evidence type="ECO:0000313" key="16">
    <source>
        <dbReference type="RefSeq" id="XP_032822737.1"/>
    </source>
</evidence>
<feature type="signal peptide" evidence="14">
    <location>
        <begin position="1"/>
        <end position="18"/>
    </location>
</feature>
<sequence>MRKSVSPWLSLLALGVSAALFVVGVGGNAAVLLCRVGGGPRGVAPALLGALSAALGLFATAALPAAVAAETPLVGPAERRAIHVALRYCEALVLGVCTFTLCALAMERLRAAFFPTHSGATETWPSIAGKIAVVWVGAALLALPELLPPLVALGRSPSEPPLQLVPSPSADVSGQTAGVPSVPTSLAADLAPDVSNAAAAFTPRLDRSRREATFGASPTPELRRRSTGFAGEARPGRTSHGSDSRRRWAAAGNLAERLRAAYERSRVWWVFGCHFCLPLVFSASCSALAACRVRRPGKGRPWARTRRRAQAEGQLHTLLLSLAIVHGVCVSPRVFVDVATAPGRVPGAAATGWLVAMGHGLAFCEASAVPAVVLLLRRRETQGVRAAVRGCLVSGGSPASATPPKGGQTRINFRMVRADSIQSTSV</sequence>
<keyword evidence="3" id="KW-1003">Cell membrane</keyword>
<dbReference type="AlphaFoldDB" id="A0AAJ7TU86"/>
<keyword evidence="13" id="KW-0472">Membrane</keyword>
<dbReference type="RefSeq" id="XP_032822737.1">
    <property type="nucleotide sequence ID" value="XM_032966846.1"/>
</dbReference>
<keyword evidence="13" id="KW-0812">Transmembrane</keyword>
<evidence type="ECO:0000256" key="6">
    <source>
        <dbReference type="ARBA" id="ARBA00023040"/>
    </source>
</evidence>
<keyword evidence="9" id="KW-0325">Glycoprotein</keyword>
<feature type="transmembrane region" description="Helical" evidence="13">
    <location>
        <begin position="314"/>
        <end position="336"/>
    </location>
</feature>
<dbReference type="Gene3D" id="1.20.1070.10">
    <property type="entry name" value="Rhodopsin 7-helix transmembrane proteins"/>
    <property type="match status" value="2"/>
</dbReference>
<feature type="transmembrane region" description="Helical" evidence="13">
    <location>
        <begin position="85"/>
        <end position="106"/>
    </location>
</feature>
<keyword evidence="4 14" id="KW-0732">Signal</keyword>
<keyword evidence="8" id="KW-0675">Receptor</keyword>
<feature type="transmembrane region" description="Helical" evidence="13">
    <location>
        <begin position="46"/>
        <end position="65"/>
    </location>
</feature>
<dbReference type="SUPFAM" id="SSF81321">
    <property type="entry name" value="Family A G protein-coupled receptor-like"/>
    <property type="match status" value="1"/>
</dbReference>
<gene>
    <name evidence="16" type="primary">LOC116949471</name>
</gene>
<dbReference type="GO" id="GO:0042995">
    <property type="term" value="C:cell projection"/>
    <property type="evidence" value="ECO:0007669"/>
    <property type="project" value="UniProtKB-SubCell"/>
</dbReference>
<dbReference type="GO" id="GO:0007193">
    <property type="term" value="P:adenylate cyclase-inhibiting G protein-coupled receptor signaling pathway"/>
    <property type="evidence" value="ECO:0007669"/>
    <property type="project" value="TreeGrafter"/>
</dbReference>
<dbReference type="InterPro" id="IPR003909">
    <property type="entry name" value="GPR37_orph"/>
</dbReference>
<keyword evidence="11" id="KW-0966">Cell projection</keyword>
<keyword evidence="7" id="KW-1015">Disulfide bond</keyword>
<protein>
    <submittedName>
        <fullName evidence="16">Prosaposin receptor GPR37-like</fullName>
    </submittedName>
</protein>
<evidence type="ECO:0000256" key="1">
    <source>
        <dbReference type="ARBA" id="ARBA00004316"/>
    </source>
</evidence>
<evidence type="ECO:0000256" key="10">
    <source>
        <dbReference type="ARBA" id="ARBA00023224"/>
    </source>
</evidence>
<keyword evidence="15" id="KW-1185">Reference proteome</keyword>
<keyword evidence="10" id="KW-0807">Transducer</keyword>
<dbReference type="PANTHER" id="PTHR46216:SF4">
    <property type="entry name" value="G-PROTEIN COUPLED RECEPTOR 37-LIKE 1"/>
    <property type="match status" value="1"/>
</dbReference>
<comment type="subcellular location">
    <subcellularLocation>
        <location evidence="2">Cell membrane</location>
        <topology evidence="2">Multi-pass membrane protein</topology>
    </subcellularLocation>
    <subcellularLocation>
        <location evidence="1">Cell projection</location>
    </subcellularLocation>
</comment>
<evidence type="ECO:0000256" key="2">
    <source>
        <dbReference type="ARBA" id="ARBA00004651"/>
    </source>
</evidence>
<evidence type="ECO:0000256" key="12">
    <source>
        <dbReference type="SAM" id="MobiDB-lite"/>
    </source>
</evidence>
<evidence type="ECO:0000256" key="14">
    <source>
        <dbReference type="SAM" id="SignalP"/>
    </source>
</evidence>
<feature type="transmembrane region" description="Helical" evidence="13">
    <location>
        <begin position="356"/>
        <end position="376"/>
    </location>
</feature>
<feature type="transmembrane region" description="Helical" evidence="13">
    <location>
        <begin position="267"/>
        <end position="293"/>
    </location>
</feature>
<organism evidence="15 16">
    <name type="scientific">Petromyzon marinus</name>
    <name type="common">Sea lamprey</name>
    <dbReference type="NCBI Taxonomy" id="7757"/>
    <lineage>
        <taxon>Eukaryota</taxon>
        <taxon>Metazoa</taxon>
        <taxon>Chordata</taxon>
        <taxon>Craniata</taxon>
        <taxon>Vertebrata</taxon>
        <taxon>Cyclostomata</taxon>
        <taxon>Hyperoartia</taxon>
        <taxon>Petromyzontiformes</taxon>
        <taxon>Petromyzontidae</taxon>
        <taxon>Petromyzon</taxon>
    </lineage>
</organism>
<accession>A0AAJ7TU86</accession>
<dbReference type="PANTHER" id="PTHR46216">
    <property type="entry name" value="PROSAPOSIN RECEPTOR GPR37 FAMILY MEMBER"/>
    <property type="match status" value="1"/>
</dbReference>
<dbReference type="Proteomes" id="UP001318040">
    <property type="component" value="Chromosome 36"/>
</dbReference>
<evidence type="ECO:0000256" key="13">
    <source>
        <dbReference type="SAM" id="Phobius"/>
    </source>
</evidence>
<dbReference type="GO" id="GO:0043410">
    <property type="term" value="P:positive regulation of MAPK cascade"/>
    <property type="evidence" value="ECO:0007669"/>
    <property type="project" value="TreeGrafter"/>
</dbReference>
<keyword evidence="5" id="KW-0832">Ubl conjugation</keyword>
<dbReference type="GO" id="GO:0008528">
    <property type="term" value="F:G protein-coupled peptide receptor activity"/>
    <property type="evidence" value="ECO:0007669"/>
    <property type="project" value="TreeGrafter"/>
</dbReference>
<keyword evidence="6" id="KW-0297">G-protein coupled receptor</keyword>
<keyword evidence="13" id="KW-1133">Transmembrane helix</keyword>
<evidence type="ECO:0000313" key="15">
    <source>
        <dbReference type="Proteomes" id="UP001318040"/>
    </source>
</evidence>
<evidence type="ECO:0000256" key="3">
    <source>
        <dbReference type="ARBA" id="ARBA00022475"/>
    </source>
</evidence>
<evidence type="ECO:0000256" key="9">
    <source>
        <dbReference type="ARBA" id="ARBA00023180"/>
    </source>
</evidence>